<proteinExistence type="predicted"/>
<evidence type="ECO:0000313" key="1">
    <source>
        <dbReference type="EMBL" id="KAG5630005.1"/>
    </source>
</evidence>
<keyword evidence="2" id="KW-1185">Reference proteome</keyword>
<protein>
    <submittedName>
        <fullName evidence="1">Uncharacterized protein</fullName>
    </submittedName>
</protein>
<evidence type="ECO:0000313" key="2">
    <source>
        <dbReference type="Proteomes" id="UP000824120"/>
    </source>
</evidence>
<accession>A0A9J6AZK8</accession>
<organism evidence="1 2">
    <name type="scientific">Solanum commersonii</name>
    <name type="common">Commerson's wild potato</name>
    <name type="synonym">Commerson's nightshade</name>
    <dbReference type="NCBI Taxonomy" id="4109"/>
    <lineage>
        <taxon>Eukaryota</taxon>
        <taxon>Viridiplantae</taxon>
        <taxon>Streptophyta</taxon>
        <taxon>Embryophyta</taxon>
        <taxon>Tracheophyta</taxon>
        <taxon>Spermatophyta</taxon>
        <taxon>Magnoliopsida</taxon>
        <taxon>eudicotyledons</taxon>
        <taxon>Gunneridae</taxon>
        <taxon>Pentapetalae</taxon>
        <taxon>asterids</taxon>
        <taxon>lamiids</taxon>
        <taxon>Solanales</taxon>
        <taxon>Solanaceae</taxon>
        <taxon>Solanoideae</taxon>
        <taxon>Solaneae</taxon>
        <taxon>Solanum</taxon>
    </lineage>
</organism>
<gene>
    <name evidence="1" type="ORF">H5410_001722</name>
</gene>
<comment type="caution">
    <text evidence="1">The sequence shown here is derived from an EMBL/GenBank/DDBJ whole genome shotgun (WGS) entry which is preliminary data.</text>
</comment>
<dbReference type="EMBL" id="JACXVP010000001">
    <property type="protein sequence ID" value="KAG5630005.1"/>
    <property type="molecule type" value="Genomic_DNA"/>
</dbReference>
<name>A0A9J6AZK8_SOLCO</name>
<dbReference type="AlphaFoldDB" id="A0A9J6AZK8"/>
<sequence>MSWLKGGLPSSSAIPTNILKLIFFSQVWRGFCGDLKKGVFSSPSWKWVFSIHFPLLNLRHPCVFGLPKREVSKPKPLDRWPKEWVDMRFRLRGLALVPYPNTQLERVSGVRCRLVFMLQMGVREEHI</sequence>
<dbReference type="Proteomes" id="UP000824120">
    <property type="component" value="Chromosome 1"/>
</dbReference>
<reference evidence="1 2" key="1">
    <citation type="submission" date="2020-09" db="EMBL/GenBank/DDBJ databases">
        <title>De no assembly of potato wild relative species, Solanum commersonii.</title>
        <authorList>
            <person name="Cho K."/>
        </authorList>
    </citation>
    <scope>NUCLEOTIDE SEQUENCE [LARGE SCALE GENOMIC DNA]</scope>
    <source>
        <strain evidence="1">LZ3.2</strain>
        <tissue evidence="1">Leaf</tissue>
    </source>
</reference>